<accession>A0A7H8N0Y9</accession>
<reference evidence="1 2" key="1">
    <citation type="submission" date="2020-06" db="EMBL/GenBank/DDBJ databases">
        <title>Genome mining for natural products.</title>
        <authorList>
            <person name="Zhang B."/>
            <person name="Shi J."/>
            <person name="Ge H."/>
        </authorList>
    </citation>
    <scope>NUCLEOTIDE SEQUENCE [LARGE SCALE GENOMIC DNA]</scope>
    <source>
        <strain evidence="1 2">NA06532</strain>
        <plasmid evidence="1 2">unnamed2</plasmid>
    </source>
</reference>
<dbReference type="GeneID" id="87636855"/>
<organism evidence="1 2">
    <name type="scientific">Streptomyces microflavus</name>
    <name type="common">Streptomyces lipmanii</name>
    <dbReference type="NCBI Taxonomy" id="1919"/>
    <lineage>
        <taxon>Bacteria</taxon>
        <taxon>Bacillati</taxon>
        <taxon>Actinomycetota</taxon>
        <taxon>Actinomycetes</taxon>
        <taxon>Kitasatosporales</taxon>
        <taxon>Streptomycetaceae</taxon>
        <taxon>Streptomyces</taxon>
    </lineage>
</organism>
<dbReference type="EMBL" id="CP054928">
    <property type="protein sequence ID" value="QKW48134.1"/>
    <property type="molecule type" value="Genomic_DNA"/>
</dbReference>
<gene>
    <name evidence="1" type="ORF">HUT09_37000</name>
</gene>
<name>A0A7H8N0Y9_STRMI</name>
<sequence length="62" mass="6300">MAREAKIEQAATAVDVAATVINNYGRDSREAAGALDAARTAVTAARAAGATDDDLRAARPCP</sequence>
<protein>
    <submittedName>
        <fullName evidence="1">Uncharacterized protein</fullName>
    </submittedName>
</protein>
<dbReference type="Proteomes" id="UP000509345">
    <property type="component" value="Plasmid unnamed2"/>
</dbReference>
<dbReference type="RefSeq" id="WP_176145977.1">
    <property type="nucleotide sequence ID" value="NZ_CP054928.1"/>
</dbReference>
<geneLocation type="plasmid" evidence="1 2">
    <name>unnamed2</name>
</geneLocation>
<keyword evidence="1" id="KW-0614">Plasmid</keyword>
<evidence type="ECO:0000313" key="2">
    <source>
        <dbReference type="Proteomes" id="UP000509345"/>
    </source>
</evidence>
<proteinExistence type="predicted"/>
<dbReference type="AlphaFoldDB" id="A0A7H8N0Y9"/>
<evidence type="ECO:0000313" key="1">
    <source>
        <dbReference type="EMBL" id="QKW48134.1"/>
    </source>
</evidence>